<dbReference type="InterPro" id="IPR036864">
    <property type="entry name" value="Zn2-C6_fun-type_DNA-bd_sf"/>
</dbReference>
<dbReference type="OrthoDB" id="5391043at2759"/>
<dbReference type="SUPFAM" id="SSF57701">
    <property type="entry name" value="Zn2/Cys6 DNA-binding domain"/>
    <property type="match status" value="1"/>
</dbReference>
<feature type="domain" description="Zn(2)-C6 fungal-type" evidence="4">
    <location>
        <begin position="45"/>
        <end position="73"/>
    </location>
</feature>
<feature type="compositionally biased region" description="Low complexity" evidence="3">
    <location>
        <begin position="112"/>
        <end position="123"/>
    </location>
</feature>
<accession>A0A2N3N8Y1</accession>
<dbReference type="AlphaFoldDB" id="A0A2N3N8Y1"/>
<organism evidence="5 6">
    <name type="scientific">Lomentospora prolificans</name>
    <dbReference type="NCBI Taxonomy" id="41688"/>
    <lineage>
        <taxon>Eukaryota</taxon>
        <taxon>Fungi</taxon>
        <taxon>Dikarya</taxon>
        <taxon>Ascomycota</taxon>
        <taxon>Pezizomycotina</taxon>
        <taxon>Sordariomycetes</taxon>
        <taxon>Hypocreomycetidae</taxon>
        <taxon>Microascales</taxon>
        <taxon>Microascaceae</taxon>
        <taxon>Lomentospora</taxon>
    </lineage>
</organism>
<dbReference type="SMART" id="SM00066">
    <property type="entry name" value="GAL4"/>
    <property type="match status" value="1"/>
</dbReference>
<dbReference type="VEuPathDB" id="FungiDB:jhhlp_003516"/>
<keyword evidence="6" id="KW-1185">Reference proteome</keyword>
<feature type="region of interest" description="Disordered" evidence="3">
    <location>
        <begin position="1"/>
        <end position="42"/>
    </location>
</feature>
<keyword evidence="2" id="KW-0539">Nucleus</keyword>
<feature type="region of interest" description="Disordered" evidence="3">
    <location>
        <begin position="619"/>
        <end position="638"/>
    </location>
</feature>
<protein>
    <recommendedName>
        <fullName evidence="4">Zn(2)-C6 fungal-type domain-containing protein</fullName>
    </recommendedName>
</protein>
<evidence type="ECO:0000313" key="5">
    <source>
        <dbReference type="EMBL" id="PKS08903.1"/>
    </source>
</evidence>
<comment type="subcellular location">
    <subcellularLocation>
        <location evidence="1">Nucleus</location>
    </subcellularLocation>
</comment>
<dbReference type="Proteomes" id="UP000233524">
    <property type="component" value="Unassembled WGS sequence"/>
</dbReference>
<dbReference type="PANTHER" id="PTHR37534">
    <property type="entry name" value="TRANSCRIPTIONAL ACTIVATOR PROTEIN UGA3"/>
    <property type="match status" value="1"/>
</dbReference>
<dbReference type="Pfam" id="PF00172">
    <property type="entry name" value="Zn_clus"/>
    <property type="match status" value="1"/>
</dbReference>
<dbReference type="GO" id="GO:0005634">
    <property type="term" value="C:nucleus"/>
    <property type="evidence" value="ECO:0007669"/>
    <property type="project" value="UniProtKB-SubCell"/>
</dbReference>
<sequence>MEPPELVSESSTTHDNRQPNTPGNGDGNEDPNRKKPVVRKRTKTGCITCRKRRIKCDEGRPTCANCIKSKRQCDGYNQRVVFKEPMGAFGGSFGTMEYPPDSHAFVNQVAPSPSRAGSSSNSSHQLIAPKPTSSADFQGQTYGDMGPPSTTDGFNFNEPYVAHGLPPTPLGVSSSPFPHGVDFPASFQWNNMGAQNVDQLTPSSRFSSSARDSASTGIDAHERILRRPYDPDILVEDEADDQDMFQSDGEGEESGGDFEMDMDPGEQMKKRSTFGALIGGRLVPHNEIHETRMRTFSAYAQGTTLSTYVPAAGHSLPTDPQTMAVFRHFVFVTGPSMSLYERHPFDHSKVSPDQLVPQVNQNIWTYTFPMLSLNHPALLQAMLALGALQIANLQRNPPTAAMKHYHLAIRKIAKCVRSSTQRAHPATLAATLLLGYFEVWSSDHTKWCRHLYGARILFRDVPFRHMTRVVLPAKRRRRQRFEQDNIQDPFNPWLDYSAVDTGAPGLDEVDVEFLSTITGRKLEAEDYGYGVDLDSLPRTSLPTDRDIEYYEHLRDLFWWNCKMDIYQSILGATRLFMRLDEWLPCPPRAPAGRLDAIYGTFDHLLLLMGRLSEFVSDDLPRKKKANKPPGPRGASPPMFPGMFPSRGKVCAPKGFSPPRDASPQSEGFDENDIDAATETALARWHAIRQAFEAFRAQLGPEFQPLADEYSDRKDTPFGPAIQYRTFSVAGIWMNFNMGLICLYRAHPSMPPAAMMAAGRAARDTAPMAREIGRIAAGLSDEISTVTEISTLVGAAFIESSFCLFVAGIQFQDSAQRHWLIQRLHDISRLTGWGSARQIAEGCEASWVRAAHMGRGPPYARSADLNTGAPLTVWSNPRRIDRRIQELEEGGEVVLAKADRAHLALGLLGVDGDLDRLKLVDD</sequence>
<evidence type="ECO:0000256" key="3">
    <source>
        <dbReference type="SAM" id="MobiDB-lite"/>
    </source>
</evidence>
<evidence type="ECO:0000256" key="2">
    <source>
        <dbReference type="ARBA" id="ARBA00023242"/>
    </source>
</evidence>
<comment type="caution">
    <text evidence="5">The sequence shown here is derived from an EMBL/GenBank/DDBJ whole genome shotgun (WGS) entry which is preliminary data.</text>
</comment>
<dbReference type="EMBL" id="NLAX01000010">
    <property type="protein sequence ID" value="PKS08903.1"/>
    <property type="molecule type" value="Genomic_DNA"/>
</dbReference>
<dbReference type="CDD" id="cd00067">
    <property type="entry name" value="GAL4"/>
    <property type="match status" value="1"/>
</dbReference>
<dbReference type="PROSITE" id="PS50048">
    <property type="entry name" value="ZN2_CY6_FUNGAL_2"/>
    <property type="match status" value="1"/>
</dbReference>
<reference evidence="5 6" key="1">
    <citation type="journal article" date="2017" name="G3 (Bethesda)">
        <title>First Draft Genome Sequence of the Pathogenic Fungus Lomentospora prolificans (Formerly Scedosporium prolificans).</title>
        <authorList>
            <person name="Luo R."/>
            <person name="Zimin A."/>
            <person name="Workman R."/>
            <person name="Fan Y."/>
            <person name="Pertea G."/>
            <person name="Grossman N."/>
            <person name="Wear M.P."/>
            <person name="Jia B."/>
            <person name="Miller H."/>
            <person name="Casadevall A."/>
            <person name="Timp W."/>
            <person name="Zhang S.X."/>
            <person name="Salzberg S.L."/>
        </authorList>
    </citation>
    <scope>NUCLEOTIDE SEQUENCE [LARGE SCALE GENOMIC DNA]</scope>
    <source>
        <strain evidence="5 6">JHH-5317</strain>
    </source>
</reference>
<gene>
    <name evidence="5" type="ORF">jhhlp_003516</name>
</gene>
<dbReference type="GO" id="GO:0000976">
    <property type="term" value="F:transcription cis-regulatory region binding"/>
    <property type="evidence" value="ECO:0007669"/>
    <property type="project" value="TreeGrafter"/>
</dbReference>
<dbReference type="InParanoid" id="A0A2N3N8Y1"/>
<feature type="region of interest" description="Disordered" evidence="3">
    <location>
        <begin position="110"/>
        <end position="134"/>
    </location>
</feature>
<dbReference type="STRING" id="41688.A0A2N3N8Y1"/>
<dbReference type="PROSITE" id="PS00463">
    <property type="entry name" value="ZN2_CY6_FUNGAL_1"/>
    <property type="match status" value="1"/>
</dbReference>
<feature type="region of interest" description="Disordered" evidence="3">
    <location>
        <begin position="239"/>
        <end position="258"/>
    </location>
</feature>
<evidence type="ECO:0000256" key="1">
    <source>
        <dbReference type="ARBA" id="ARBA00004123"/>
    </source>
</evidence>
<dbReference type="Gene3D" id="4.10.240.10">
    <property type="entry name" value="Zn(2)-C6 fungal-type DNA-binding domain"/>
    <property type="match status" value="1"/>
</dbReference>
<evidence type="ECO:0000259" key="4">
    <source>
        <dbReference type="PROSITE" id="PS50048"/>
    </source>
</evidence>
<dbReference type="Pfam" id="PF11951">
    <property type="entry name" value="Fungal_trans_2"/>
    <property type="match status" value="1"/>
</dbReference>
<dbReference type="GO" id="GO:0008270">
    <property type="term" value="F:zinc ion binding"/>
    <property type="evidence" value="ECO:0007669"/>
    <property type="project" value="InterPro"/>
</dbReference>
<dbReference type="GO" id="GO:0045944">
    <property type="term" value="P:positive regulation of transcription by RNA polymerase II"/>
    <property type="evidence" value="ECO:0007669"/>
    <property type="project" value="TreeGrafter"/>
</dbReference>
<evidence type="ECO:0000313" key="6">
    <source>
        <dbReference type="Proteomes" id="UP000233524"/>
    </source>
</evidence>
<dbReference type="PANTHER" id="PTHR37534:SF23">
    <property type="entry name" value="ZN(II)2CYS6 TRANSCRIPTION FACTOR (EUROFUNG)"/>
    <property type="match status" value="1"/>
</dbReference>
<dbReference type="InterPro" id="IPR001138">
    <property type="entry name" value="Zn2Cys6_DnaBD"/>
</dbReference>
<proteinExistence type="predicted"/>
<dbReference type="GO" id="GO:0000981">
    <property type="term" value="F:DNA-binding transcription factor activity, RNA polymerase II-specific"/>
    <property type="evidence" value="ECO:0007669"/>
    <property type="project" value="InterPro"/>
</dbReference>
<name>A0A2N3N8Y1_9PEZI</name>
<dbReference type="InterPro" id="IPR021858">
    <property type="entry name" value="Fun_TF"/>
</dbReference>